<protein>
    <recommendedName>
        <fullName evidence="4">Alpha/beta hydrolase fold-3 domain-containing protein</fullName>
    </recommendedName>
</protein>
<reference evidence="2 3" key="1">
    <citation type="journal article" date="2021" name="DNA Res.">
        <title>Genome analysis of Candida subhashii reveals its hybrid nature and dual mitochondrial genome conformations.</title>
        <authorList>
            <person name="Mixao V."/>
            <person name="Hegedusova E."/>
            <person name="Saus E."/>
            <person name="Pryszcz L.P."/>
            <person name="Cillingova A."/>
            <person name="Nosek J."/>
            <person name="Gabaldon T."/>
        </authorList>
    </citation>
    <scope>NUCLEOTIDE SEQUENCE [LARGE SCALE GENOMIC DNA]</scope>
    <source>
        <strain evidence="2 3">CBS 10753</strain>
    </source>
</reference>
<dbReference type="PANTHER" id="PTHR48081:SF31">
    <property type="entry name" value="STERYL ACETYL HYDROLASE MUG81-RELATED"/>
    <property type="match status" value="1"/>
</dbReference>
<dbReference type="InterPro" id="IPR019436">
    <property type="entry name" value="Say1-like"/>
</dbReference>
<dbReference type="EMBL" id="JAGSYN010000138">
    <property type="protein sequence ID" value="KAG7663392.1"/>
    <property type="molecule type" value="Genomic_DNA"/>
</dbReference>
<organism evidence="2 3">
    <name type="scientific">[Candida] subhashii</name>
    <dbReference type="NCBI Taxonomy" id="561895"/>
    <lineage>
        <taxon>Eukaryota</taxon>
        <taxon>Fungi</taxon>
        <taxon>Dikarya</taxon>
        <taxon>Ascomycota</taxon>
        <taxon>Saccharomycotina</taxon>
        <taxon>Pichiomycetes</taxon>
        <taxon>Debaryomycetaceae</taxon>
        <taxon>Spathaspora</taxon>
    </lineage>
</organism>
<dbReference type="Proteomes" id="UP000694255">
    <property type="component" value="Unassembled WGS sequence"/>
</dbReference>
<comment type="caution">
    <text evidence="2">The sequence shown here is derived from an EMBL/GenBank/DDBJ whole genome shotgun (WGS) entry which is preliminary data.</text>
</comment>
<keyword evidence="3" id="KW-1185">Reference proteome</keyword>
<proteinExistence type="predicted"/>
<dbReference type="RefSeq" id="XP_049263624.1">
    <property type="nucleotide sequence ID" value="XM_049406857.1"/>
</dbReference>
<accession>A0A8J5UN09</accession>
<evidence type="ECO:0008006" key="4">
    <source>
        <dbReference type="Google" id="ProtNLM"/>
    </source>
</evidence>
<dbReference type="OrthoDB" id="2152029at2759"/>
<dbReference type="InterPro" id="IPR050300">
    <property type="entry name" value="GDXG_lipolytic_enzyme"/>
</dbReference>
<dbReference type="AlphaFoldDB" id="A0A8J5UN09"/>
<sequence>MISPSFLFKLAGLPPVVLKTVLQYYTVGTIYSNTNQEFENSLYKNILLSVEAHVIGNYNKNDMRIVTYEPIEKVIKKFRSNPMISQLRNFGKEFDDHSYWVHQADNDTLKEKGKVLVYLHGGGYLFNMFDSQFSFISALHYALDNTTSEKLSILVVDYSLTMFDHVYPTQIHETLTTYYNLVQSGYDSIHLIGDSAGSHLALTVARCLAYPQETRTHFSHFPQFPLSFPLESLPQPSSLILISPWPEPCTLPKLPPRHGINTLGDLVSKHDVSLGNFYLGENDEELINDYLTFTNTDFDTHWAEVEPINNGKTLILVGEREVLRDGVEDFYHIINKNGKVQYHVEKGGIHAGLVYVESLDYLSCRGGKRAVNGDFENKFGFNLVAKFLNQIV</sequence>
<gene>
    <name evidence="2" type="ORF">J8A68_003044</name>
</gene>
<evidence type="ECO:0000313" key="3">
    <source>
        <dbReference type="Proteomes" id="UP000694255"/>
    </source>
</evidence>
<evidence type="ECO:0000313" key="2">
    <source>
        <dbReference type="EMBL" id="KAG7663392.1"/>
    </source>
</evidence>
<dbReference type="GO" id="GO:0016787">
    <property type="term" value="F:hydrolase activity"/>
    <property type="evidence" value="ECO:0007669"/>
    <property type="project" value="UniProtKB-KW"/>
</dbReference>
<dbReference type="Pfam" id="PF10340">
    <property type="entry name" value="Say1_Mug180"/>
    <property type="match status" value="1"/>
</dbReference>
<name>A0A8J5UN09_9ASCO</name>
<keyword evidence="1" id="KW-0378">Hydrolase</keyword>
<dbReference type="PANTHER" id="PTHR48081">
    <property type="entry name" value="AB HYDROLASE SUPERFAMILY PROTEIN C4A8.06C"/>
    <property type="match status" value="1"/>
</dbReference>
<evidence type="ECO:0000256" key="1">
    <source>
        <dbReference type="ARBA" id="ARBA00022801"/>
    </source>
</evidence>
<dbReference type="GeneID" id="73469845"/>